<accession>A0A553HIN0</accession>
<dbReference type="OrthoDB" id="4691700at2759"/>
<proteinExistence type="predicted"/>
<evidence type="ECO:0000313" key="3">
    <source>
        <dbReference type="Proteomes" id="UP000319160"/>
    </source>
</evidence>
<sequence length="161" mass="16813">MRAQTCALVSALAAFVAGHPTSPEITARQATPSELPVLSWSLSLGTIDWQSPYSPGPNGYIRWTANWDVFANTDYVPGLPGFAVTCSGSFNDNNKLVGAWTLCSGFPGNATVEGQLTGESGFLATVRHNVTQNGKTTVTIASGSGGASQFKLTVQSVNTVD</sequence>
<organism evidence="2 3">
    <name type="scientific">Xylaria flabelliformis</name>
    <dbReference type="NCBI Taxonomy" id="2512241"/>
    <lineage>
        <taxon>Eukaryota</taxon>
        <taxon>Fungi</taxon>
        <taxon>Dikarya</taxon>
        <taxon>Ascomycota</taxon>
        <taxon>Pezizomycotina</taxon>
        <taxon>Sordariomycetes</taxon>
        <taxon>Xylariomycetidae</taxon>
        <taxon>Xylariales</taxon>
        <taxon>Xylariaceae</taxon>
        <taxon>Xylaria</taxon>
    </lineage>
</organism>
<gene>
    <name evidence="2" type="ORF">FHL15_011326</name>
</gene>
<feature type="signal peptide" evidence="1">
    <location>
        <begin position="1"/>
        <end position="18"/>
    </location>
</feature>
<evidence type="ECO:0000313" key="2">
    <source>
        <dbReference type="EMBL" id="TRX87788.1"/>
    </source>
</evidence>
<dbReference type="AlphaFoldDB" id="A0A553HIN0"/>
<keyword evidence="1" id="KW-0732">Signal</keyword>
<protein>
    <submittedName>
        <fullName evidence="2">Uncharacterized protein</fullName>
    </submittedName>
</protein>
<dbReference type="Proteomes" id="UP000319160">
    <property type="component" value="Unassembled WGS sequence"/>
</dbReference>
<reference evidence="3" key="1">
    <citation type="submission" date="2019-06" db="EMBL/GenBank/DDBJ databases">
        <title>Draft genome sequence of the griseofulvin-producing fungus Xylaria cubensis strain G536.</title>
        <authorList>
            <person name="Mead M.E."/>
            <person name="Raja H.A."/>
            <person name="Steenwyk J.L."/>
            <person name="Knowles S.L."/>
            <person name="Oberlies N.H."/>
            <person name="Rokas A."/>
        </authorList>
    </citation>
    <scope>NUCLEOTIDE SEQUENCE [LARGE SCALE GENOMIC DNA]</scope>
    <source>
        <strain evidence="3">G536</strain>
    </source>
</reference>
<comment type="caution">
    <text evidence="2">The sequence shown here is derived from an EMBL/GenBank/DDBJ whole genome shotgun (WGS) entry which is preliminary data.</text>
</comment>
<dbReference type="EMBL" id="VFLP01000122">
    <property type="protein sequence ID" value="TRX87788.1"/>
    <property type="molecule type" value="Genomic_DNA"/>
</dbReference>
<feature type="chain" id="PRO_5021886090" evidence="1">
    <location>
        <begin position="19"/>
        <end position="161"/>
    </location>
</feature>
<name>A0A553HIN0_9PEZI</name>
<keyword evidence="3" id="KW-1185">Reference proteome</keyword>
<evidence type="ECO:0000256" key="1">
    <source>
        <dbReference type="SAM" id="SignalP"/>
    </source>
</evidence>